<protein>
    <recommendedName>
        <fullName evidence="9">Geminin</fullName>
    </recommendedName>
</protein>
<gene>
    <name evidence="7" type="ORF">RN001_013632</name>
</gene>
<dbReference type="GO" id="GO:0008156">
    <property type="term" value="P:negative regulation of DNA replication"/>
    <property type="evidence" value="ECO:0007669"/>
    <property type="project" value="TreeGrafter"/>
</dbReference>
<evidence type="ECO:0000313" key="8">
    <source>
        <dbReference type="Proteomes" id="UP001353858"/>
    </source>
</evidence>
<dbReference type="AlphaFoldDB" id="A0AAN7P0A9"/>
<evidence type="ECO:0008006" key="9">
    <source>
        <dbReference type="Google" id="ProtNLM"/>
    </source>
</evidence>
<dbReference type="GO" id="GO:0005634">
    <property type="term" value="C:nucleus"/>
    <property type="evidence" value="ECO:0007669"/>
    <property type="project" value="UniProtKB-SubCell"/>
</dbReference>
<evidence type="ECO:0000256" key="5">
    <source>
        <dbReference type="ARBA" id="ARBA00023306"/>
    </source>
</evidence>
<proteinExistence type="inferred from homology"/>
<keyword evidence="3 6" id="KW-0175">Coiled coil</keyword>
<dbReference type="Proteomes" id="UP001353858">
    <property type="component" value="Unassembled WGS sequence"/>
</dbReference>
<name>A0AAN7P0A9_9COLE</name>
<keyword evidence="8" id="KW-1185">Reference proteome</keyword>
<comment type="similarity">
    <text evidence="2">Belongs to the geminin family.</text>
</comment>
<feature type="coiled-coil region" evidence="6">
    <location>
        <begin position="105"/>
        <end position="139"/>
    </location>
</feature>
<evidence type="ECO:0000256" key="4">
    <source>
        <dbReference type="ARBA" id="ARBA00023242"/>
    </source>
</evidence>
<evidence type="ECO:0000256" key="2">
    <source>
        <dbReference type="ARBA" id="ARBA00007979"/>
    </source>
</evidence>
<evidence type="ECO:0000256" key="3">
    <source>
        <dbReference type="ARBA" id="ARBA00023054"/>
    </source>
</evidence>
<dbReference type="Gene3D" id="1.20.5.1180">
    <property type="entry name" value="Geminin coiled-coil domain"/>
    <property type="match status" value="1"/>
</dbReference>
<keyword evidence="5" id="KW-0131">Cell cycle</keyword>
<organism evidence="7 8">
    <name type="scientific">Aquatica leii</name>
    <dbReference type="NCBI Taxonomy" id="1421715"/>
    <lineage>
        <taxon>Eukaryota</taxon>
        <taxon>Metazoa</taxon>
        <taxon>Ecdysozoa</taxon>
        <taxon>Arthropoda</taxon>
        <taxon>Hexapoda</taxon>
        <taxon>Insecta</taxon>
        <taxon>Pterygota</taxon>
        <taxon>Neoptera</taxon>
        <taxon>Endopterygota</taxon>
        <taxon>Coleoptera</taxon>
        <taxon>Polyphaga</taxon>
        <taxon>Elateriformia</taxon>
        <taxon>Elateroidea</taxon>
        <taxon>Lampyridae</taxon>
        <taxon>Luciolinae</taxon>
        <taxon>Aquatica</taxon>
    </lineage>
</organism>
<dbReference type="SUPFAM" id="SSF111469">
    <property type="entry name" value="Geminin coiled-coil domain"/>
    <property type="match status" value="1"/>
</dbReference>
<evidence type="ECO:0000313" key="7">
    <source>
        <dbReference type="EMBL" id="KAK4874272.1"/>
    </source>
</evidence>
<dbReference type="PANTHER" id="PTHR13372:SF5">
    <property type="entry name" value="GEMININ"/>
    <property type="match status" value="1"/>
</dbReference>
<dbReference type="GO" id="GO:0045786">
    <property type="term" value="P:negative regulation of cell cycle"/>
    <property type="evidence" value="ECO:0007669"/>
    <property type="project" value="TreeGrafter"/>
</dbReference>
<comment type="caution">
    <text evidence="7">The sequence shown here is derived from an EMBL/GenBank/DDBJ whole genome shotgun (WGS) entry which is preliminary data.</text>
</comment>
<accession>A0AAN7P0A9</accession>
<evidence type="ECO:0000256" key="6">
    <source>
        <dbReference type="SAM" id="Coils"/>
    </source>
</evidence>
<keyword evidence="4" id="KW-0539">Nucleus</keyword>
<dbReference type="PANTHER" id="PTHR13372">
    <property type="entry name" value="GEMININ"/>
    <property type="match status" value="1"/>
</dbReference>
<evidence type="ECO:0000256" key="1">
    <source>
        <dbReference type="ARBA" id="ARBA00004123"/>
    </source>
</evidence>
<reference evidence="8" key="1">
    <citation type="submission" date="2023-01" db="EMBL/GenBank/DDBJ databases">
        <title>Key to firefly adult light organ development and bioluminescence: homeobox transcription factors regulate luciferase expression and transportation to peroxisome.</title>
        <authorList>
            <person name="Fu X."/>
        </authorList>
    </citation>
    <scope>NUCLEOTIDE SEQUENCE [LARGE SCALE GENOMIC DNA]</scope>
</reference>
<dbReference type="Pfam" id="PF07412">
    <property type="entry name" value="Geminin"/>
    <property type="match status" value="1"/>
</dbReference>
<comment type="subcellular location">
    <subcellularLocation>
        <location evidence="1">Nucleus</location>
    </subcellularLocation>
</comment>
<sequence>MKTTGPNKVIIKVVPREQQQESARNPRSTLKVLQEVANKENLVGRSHIKDTKLAGDNGTQDIKHKKFVNKAVQTGEATVTTNDLTTDEPSTDYWRLLAEKRGETLNDSLQENERLKEQIESLEEEKRIYKEMLEESKHLVAVLQEMLGTDEEDTNTSVTEEP</sequence>
<dbReference type="EMBL" id="JARPUR010000006">
    <property type="protein sequence ID" value="KAK4874272.1"/>
    <property type="molecule type" value="Genomic_DNA"/>
</dbReference>
<dbReference type="InterPro" id="IPR022786">
    <property type="entry name" value="Geminin/Multicilin"/>
</dbReference>